<feature type="region of interest" description="Disordered" evidence="1">
    <location>
        <begin position="142"/>
        <end position="186"/>
    </location>
</feature>
<proteinExistence type="predicted"/>
<sequence length="186" mass="21205">MHRERARLRQTELYSVNTFVTLSHKEQRNPGRSCHLSFQGDASQEVLSRAVNGMLLMCEIHSSVLVTPPATQRPELGSDLRRWFETRLLVIDTYKHNLETNPVILAPHDVTRTKWYRTDFWDVQEVTTITSLIVNVSVHRVPHVTTSPRPPRPPRPPPHTQPDPSHDTPRSDAATFAPPSGPENRS</sequence>
<gene>
    <name evidence="2" type="ORF">PLEPLA_LOCUS13137</name>
</gene>
<feature type="compositionally biased region" description="Pro residues" evidence="1">
    <location>
        <begin position="148"/>
        <end position="161"/>
    </location>
</feature>
<evidence type="ECO:0000313" key="3">
    <source>
        <dbReference type="Proteomes" id="UP001153269"/>
    </source>
</evidence>
<accession>A0A9N7YG03</accession>
<dbReference type="AlphaFoldDB" id="A0A9N7YG03"/>
<dbReference type="EMBL" id="CADEAL010000785">
    <property type="protein sequence ID" value="CAB1425207.1"/>
    <property type="molecule type" value="Genomic_DNA"/>
</dbReference>
<organism evidence="2 3">
    <name type="scientific">Pleuronectes platessa</name>
    <name type="common">European plaice</name>
    <dbReference type="NCBI Taxonomy" id="8262"/>
    <lineage>
        <taxon>Eukaryota</taxon>
        <taxon>Metazoa</taxon>
        <taxon>Chordata</taxon>
        <taxon>Craniata</taxon>
        <taxon>Vertebrata</taxon>
        <taxon>Euteleostomi</taxon>
        <taxon>Actinopterygii</taxon>
        <taxon>Neopterygii</taxon>
        <taxon>Teleostei</taxon>
        <taxon>Neoteleostei</taxon>
        <taxon>Acanthomorphata</taxon>
        <taxon>Carangaria</taxon>
        <taxon>Pleuronectiformes</taxon>
        <taxon>Pleuronectoidei</taxon>
        <taxon>Pleuronectidae</taxon>
        <taxon>Pleuronectes</taxon>
    </lineage>
</organism>
<keyword evidence="3" id="KW-1185">Reference proteome</keyword>
<protein>
    <submittedName>
        <fullName evidence="2">Uncharacterized protein</fullName>
    </submittedName>
</protein>
<reference evidence="2" key="1">
    <citation type="submission" date="2020-03" db="EMBL/GenBank/DDBJ databases">
        <authorList>
            <person name="Weist P."/>
        </authorList>
    </citation>
    <scope>NUCLEOTIDE SEQUENCE</scope>
</reference>
<dbReference type="Proteomes" id="UP001153269">
    <property type="component" value="Unassembled WGS sequence"/>
</dbReference>
<evidence type="ECO:0000256" key="1">
    <source>
        <dbReference type="SAM" id="MobiDB-lite"/>
    </source>
</evidence>
<comment type="caution">
    <text evidence="2">The sequence shown here is derived from an EMBL/GenBank/DDBJ whole genome shotgun (WGS) entry which is preliminary data.</text>
</comment>
<evidence type="ECO:0000313" key="2">
    <source>
        <dbReference type="EMBL" id="CAB1425207.1"/>
    </source>
</evidence>
<name>A0A9N7YG03_PLEPL</name>